<evidence type="ECO:0000259" key="1">
    <source>
        <dbReference type="Pfam" id="PF13521"/>
    </source>
</evidence>
<dbReference type="InterPro" id="IPR038727">
    <property type="entry name" value="NadR/Ttd14_AAA_dom"/>
</dbReference>
<reference evidence="2 3" key="1">
    <citation type="submission" date="2021-06" db="EMBL/GenBank/DDBJ databases">
        <authorList>
            <person name="Lee D.H."/>
        </authorList>
    </citation>
    <scope>NUCLEOTIDE SEQUENCE [LARGE SCALE GENOMIC DNA]</scope>
    <source>
        <strain evidence="2 3">MMS21-HV4-11</strain>
    </source>
</reference>
<accession>A0ABS6IPP4</accession>
<comment type="caution">
    <text evidence="2">The sequence shown here is derived from an EMBL/GenBank/DDBJ whole genome shotgun (WGS) entry which is preliminary data.</text>
</comment>
<evidence type="ECO:0000313" key="2">
    <source>
        <dbReference type="EMBL" id="MBU8876563.1"/>
    </source>
</evidence>
<name>A0ABS6IPP4_9HYPH</name>
<dbReference type="EMBL" id="JAHOPB010000002">
    <property type="protein sequence ID" value="MBU8876563.1"/>
    <property type="molecule type" value="Genomic_DNA"/>
</dbReference>
<keyword evidence="3" id="KW-1185">Reference proteome</keyword>
<dbReference type="Proteomes" id="UP000727907">
    <property type="component" value="Unassembled WGS sequence"/>
</dbReference>
<feature type="domain" description="NadR/Ttd14 AAA" evidence="1">
    <location>
        <begin position="5"/>
        <end position="168"/>
    </location>
</feature>
<dbReference type="RefSeq" id="WP_216965449.1">
    <property type="nucleotide sequence ID" value="NZ_JAHOPB010000002.1"/>
</dbReference>
<proteinExistence type="predicted"/>
<evidence type="ECO:0000313" key="3">
    <source>
        <dbReference type="Proteomes" id="UP000727907"/>
    </source>
</evidence>
<organism evidence="2 3">
    <name type="scientific">Reyranella humidisoli</name>
    <dbReference type="NCBI Taxonomy" id="2849149"/>
    <lineage>
        <taxon>Bacteria</taxon>
        <taxon>Pseudomonadati</taxon>
        <taxon>Pseudomonadota</taxon>
        <taxon>Alphaproteobacteria</taxon>
        <taxon>Hyphomicrobiales</taxon>
        <taxon>Reyranellaceae</taxon>
        <taxon>Reyranella</taxon>
    </lineage>
</organism>
<dbReference type="Pfam" id="PF13521">
    <property type="entry name" value="AAA_28"/>
    <property type="match status" value="1"/>
</dbReference>
<protein>
    <submittedName>
        <fullName evidence="2">AAA family ATPase</fullName>
    </submittedName>
</protein>
<sequence length="181" mass="20274">MRKGRFILTGAPGAGKTTVLRQLEINGFGVVEEAATDVIALEQAKGVAEPWTVPGFIDRIVALQRRRRLSASGEVQFHDRSAFCTEALVTFLGHPPSDLLRMEIDELKREGFYDRRVFFVRLMGFVEPTAARRIGLEEARRFEAVHERTYRAHGFEPVLIEPGSVLDRVAAIGHCLEGRSL</sequence>
<gene>
    <name evidence="2" type="ORF">KQ910_22510</name>
</gene>